<dbReference type="InterPro" id="IPR015168">
    <property type="entry name" value="SsuA/THI5"/>
</dbReference>
<comment type="caution">
    <text evidence="2">The sequence shown here is derived from an EMBL/GenBank/DDBJ whole genome shotgun (WGS) entry which is preliminary data.</text>
</comment>
<keyword evidence="3" id="KW-1185">Reference proteome</keyword>
<gene>
    <name evidence="2" type="ORF">FB558_4138</name>
</gene>
<dbReference type="RefSeq" id="WP_142055819.1">
    <property type="nucleotide sequence ID" value="NZ_VFPA01000002.1"/>
</dbReference>
<dbReference type="Gene3D" id="3.40.190.10">
    <property type="entry name" value="Periplasmic binding protein-like II"/>
    <property type="match status" value="2"/>
</dbReference>
<name>A0A543DQI3_9PSEU</name>
<sequence length="381" mass="39392">MPRPIRRMHTISSRCRPRRNGLIAAAAVGLMLAVAGCGGAGGGDGTGPMIFAVPDQSMSAATASYATVPETMGYFEAGGLEVTMQPVESALAAIQSVGSGQATCTYASTANAMTLAATDPGIVILGTTNGNIFRTVAPAASGFDSIDDLVGRTIGVSVLGSVSVDLAQGGMRAAGVEATDEQFLAVGYGTQAAQAFRAGDIQAYSGYDGPNLVIEGLLGEPLVELESPANDLTGTSSMVCAREAVETAPDRIAALWRAFFQGMVFAQANPEAAVRMHWENFPASKPGGGDEAALLGAATEQLAKRLETTGGRGSAGQYGRQTDEDLEATRTFYAENGIITPEAKDTPLAQIVDYSLVERYNDFDEAAVRQQAAGWTGQDGE</sequence>
<evidence type="ECO:0000313" key="3">
    <source>
        <dbReference type="Proteomes" id="UP000315677"/>
    </source>
</evidence>
<dbReference type="OrthoDB" id="174578at2"/>
<proteinExistence type="predicted"/>
<dbReference type="EMBL" id="VFPA01000002">
    <property type="protein sequence ID" value="TQM11573.1"/>
    <property type="molecule type" value="Genomic_DNA"/>
</dbReference>
<dbReference type="AlphaFoldDB" id="A0A543DQI3"/>
<dbReference type="Proteomes" id="UP000315677">
    <property type="component" value="Unassembled WGS sequence"/>
</dbReference>
<reference evidence="2 3" key="1">
    <citation type="submission" date="2019-06" db="EMBL/GenBank/DDBJ databases">
        <title>Sequencing the genomes of 1000 actinobacteria strains.</title>
        <authorList>
            <person name="Klenk H.-P."/>
        </authorList>
    </citation>
    <scope>NUCLEOTIDE SEQUENCE [LARGE SCALE GENOMIC DNA]</scope>
    <source>
        <strain evidence="2 3">DSM 45301</strain>
    </source>
</reference>
<evidence type="ECO:0000313" key="2">
    <source>
        <dbReference type="EMBL" id="TQM11573.1"/>
    </source>
</evidence>
<feature type="domain" description="SsuA/THI5-like" evidence="1">
    <location>
        <begin position="70"/>
        <end position="273"/>
    </location>
</feature>
<accession>A0A543DQI3</accession>
<protein>
    <submittedName>
        <fullName evidence="2">NitT/TauT family transport system substrate-binding protein</fullName>
    </submittedName>
</protein>
<dbReference type="PANTHER" id="PTHR30024">
    <property type="entry name" value="ALIPHATIC SULFONATES-BINDING PROTEIN-RELATED"/>
    <property type="match status" value="1"/>
</dbReference>
<evidence type="ECO:0000259" key="1">
    <source>
        <dbReference type="Pfam" id="PF09084"/>
    </source>
</evidence>
<dbReference type="Pfam" id="PF09084">
    <property type="entry name" value="NMT1"/>
    <property type="match status" value="1"/>
</dbReference>
<dbReference type="SUPFAM" id="SSF53850">
    <property type="entry name" value="Periplasmic binding protein-like II"/>
    <property type="match status" value="1"/>
</dbReference>
<organism evidence="2 3">
    <name type="scientific">Pseudonocardia kunmingensis</name>
    <dbReference type="NCBI Taxonomy" id="630975"/>
    <lineage>
        <taxon>Bacteria</taxon>
        <taxon>Bacillati</taxon>
        <taxon>Actinomycetota</taxon>
        <taxon>Actinomycetes</taxon>
        <taxon>Pseudonocardiales</taxon>
        <taxon>Pseudonocardiaceae</taxon>
        <taxon>Pseudonocardia</taxon>
    </lineage>
</organism>